<dbReference type="InterPro" id="IPR051807">
    <property type="entry name" value="Sec-metab_biosynth-assoc"/>
</dbReference>
<keyword evidence="4" id="KW-1185">Reference proteome</keyword>
<dbReference type="KEGG" id="gso:PH603_03225"/>
<evidence type="ECO:0000259" key="2">
    <source>
        <dbReference type="Pfam" id="PF03795"/>
    </source>
</evidence>
<proteinExistence type="inferred from homology"/>
<accession>A0AAE9XUG6</accession>
<gene>
    <name evidence="3" type="ORF">PH603_03225</name>
</gene>
<dbReference type="InterPro" id="IPR011008">
    <property type="entry name" value="Dimeric_a/b-barrel"/>
</dbReference>
<dbReference type="Pfam" id="PF03795">
    <property type="entry name" value="YCII"/>
    <property type="match status" value="1"/>
</dbReference>
<dbReference type="EMBL" id="CP116805">
    <property type="protein sequence ID" value="WCL54770.1"/>
    <property type="molecule type" value="Genomic_DNA"/>
</dbReference>
<reference evidence="3" key="1">
    <citation type="submission" date="2023-01" db="EMBL/GenBank/DDBJ databases">
        <title>The genome sequence of Kordiimonadaceae bacterium 6D33.</title>
        <authorList>
            <person name="Liu Y."/>
        </authorList>
    </citation>
    <scope>NUCLEOTIDE SEQUENCE</scope>
    <source>
        <strain evidence="3">6D33</strain>
    </source>
</reference>
<evidence type="ECO:0000313" key="4">
    <source>
        <dbReference type="Proteomes" id="UP001217500"/>
    </source>
</evidence>
<name>A0AAE9XUG6_9PROT</name>
<dbReference type="SUPFAM" id="SSF54909">
    <property type="entry name" value="Dimeric alpha+beta barrel"/>
    <property type="match status" value="1"/>
</dbReference>
<comment type="similarity">
    <text evidence="1">Belongs to the YciI family.</text>
</comment>
<dbReference type="PANTHER" id="PTHR33606:SF3">
    <property type="entry name" value="PROTEIN YCII"/>
    <property type="match status" value="1"/>
</dbReference>
<dbReference type="Proteomes" id="UP001217500">
    <property type="component" value="Chromosome"/>
</dbReference>
<dbReference type="RefSeq" id="WP_289504489.1">
    <property type="nucleotide sequence ID" value="NZ_CP116805.1"/>
</dbReference>
<organism evidence="3 4">
    <name type="scientific">Gimibacter soli</name>
    <dbReference type="NCBI Taxonomy" id="3024400"/>
    <lineage>
        <taxon>Bacteria</taxon>
        <taxon>Pseudomonadati</taxon>
        <taxon>Pseudomonadota</taxon>
        <taxon>Alphaproteobacteria</taxon>
        <taxon>Kordiimonadales</taxon>
        <taxon>Temperatibacteraceae</taxon>
        <taxon>Gimibacter</taxon>
    </lineage>
</organism>
<sequence length="100" mass="10733">MLFMVLCYDKPGSSAIRAETRPAHLRYLKDAGNRVKVAGPLLSPGDDPHPVGSLIVIDAASEGAVKLFADNDPYSSAGLFERVEIRPWKGVLGEWVPAAS</sequence>
<evidence type="ECO:0000313" key="3">
    <source>
        <dbReference type="EMBL" id="WCL54770.1"/>
    </source>
</evidence>
<dbReference type="PANTHER" id="PTHR33606">
    <property type="entry name" value="PROTEIN YCII"/>
    <property type="match status" value="1"/>
</dbReference>
<feature type="domain" description="YCII-related" evidence="2">
    <location>
        <begin position="1"/>
        <end position="89"/>
    </location>
</feature>
<protein>
    <submittedName>
        <fullName evidence="3">YciI family protein</fullName>
    </submittedName>
</protein>
<evidence type="ECO:0000256" key="1">
    <source>
        <dbReference type="ARBA" id="ARBA00007689"/>
    </source>
</evidence>
<dbReference type="Gene3D" id="3.30.70.1060">
    <property type="entry name" value="Dimeric alpha+beta barrel"/>
    <property type="match status" value="1"/>
</dbReference>
<dbReference type="AlphaFoldDB" id="A0AAE9XUG6"/>
<dbReference type="InterPro" id="IPR005545">
    <property type="entry name" value="YCII"/>
</dbReference>